<reference evidence="2 3" key="1">
    <citation type="submission" date="2015-03" db="EMBL/GenBank/DDBJ databases">
        <authorList>
            <person name="Murphy D."/>
        </authorList>
    </citation>
    <scope>NUCLEOTIDE SEQUENCE [LARGE SCALE GENOMIC DNA]</scope>
    <source>
        <strain evidence="2 3">KMM 520</strain>
    </source>
</reference>
<organism evidence="2">
    <name type="scientific">Pseudoalteromonas translucida KMM 520</name>
    <dbReference type="NCBI Taxonomy" id="1315283"/>
    <lineage>
        <taxon>Bacteria</taxon>
        <taxon>Pseudomonadati</taxon>
        <taxon>Pseudomonadota</taxon>
        <taxon>Gammaproteobacteria</taxon>
        <taxon>Alteromonadales</taxon>
        <taxon>Pseudoalteromonadaceae</taxon>
        <taxon>Pseudoalteromonas</taxon>
    </lineage>
</organism>
<dbReference type="EMBL" id="CP011034">
    <property type="protein sequence ID" value="ALS32662.1"/>
    <property type="molecule type" value="Genomic_DNA"/>
</dbReference>
<dbReference type="KEGG" id="ptn:PTRA_a1450"/>
<evidence type="ECO:0000313" key="2">
    <source>
        <dbReference type="EMBL" id="ALS32662.1"/>
    </source>
</evidence>
<accession>A0A0U2LM67</accession>
<sequence>MIYWFLYEPLKPSIKLVRLPFEWEVLTPVLITVAVISVVPWLNNAVEIIKQFAEHQLNLWLNKLNWKKMVTEAQYQKLVDEVAQLKEKQHQLVNDNIKAQESEIQAKKELLSSQAEVNLNLKKLSDLEREKTALSTKLFEVEKCRAVLGDELGPLKKKVEEIEKVIRDSMGELSELEFDSSDRSYAWLNQLTKRYKYIISIIDEKEAKWRFNQAIYELEKKKINNK</sequence>
<protein>
    <submittedName>
        <fullName evidence="2">Uncharacterized protein</fullName>
    </submittedName>
</protein>
<dbReference type="AlphaFoldDB" id="A0A0U2LM67"/>
<name>A0A0U2LM67_9GAMM</name>
<evidence type="ECO:0000313" key="3">
    <source>
        <dbReference type="Proteomes" id="UP000065261"/>
    </source>
</evidence>
<dbReference type="PATRIC" id="fig|1315283.4.peg.1255"/>
<proteinExistence type="predicted"/>
<dbReference type="Proteomes" id="UP000065261">
    <property type="component" value="Chromosome I"/>
</dbReference>
<keyword evidence="1" id="KW-0175">Coiled coil</keyword>
<feature type="coiled-coil region" evidence="1">
    <location>
        <begin position="68"/>
        <end position="95"/>
    </location>
</feature>
<evidence type="ECO:0000256" key="1">
    <source>
        <dbReference type="SAM" id="Coils"/>
    </source>
</evidence>
<gene>
    <name evidence="2" type="ORF">PTRA_a1450</name>
</gene>